<evidence type="ECO:0000313" key="2">
    <source>
        <dbReference type="EMBL" id="MFC4635461.1"/>
    </source>
</evidence>
<feature type="domain" description="DUF4296" evidence="1">
    <location>
        <begin position="25"/>
        <end position="105"/>
    </location>
</feature>
<evidence type="ECO:0000259" key="1">
    <source>
        <dbReference type="Pfam" id="PF14129"/>
    </source>
</evidence>
<accession>A0ABV9I1D6</accession>
<keyword evidence="3" id="KW-1185">Reference proteome</keyword>
<organism evidence="2 3">
    <name type="scientific">Dokdonia ponticola</name>
    <dbReference type="NCBI Taxonomy" id="2041041"/>
    <lineage>
        <taxon>Bacteria</taxon>
        <taxon>Pseudomonadati</taxon>
        <taxon>Bacteroidota</taxon>
        <taxon>Flavobacteriia</taxon>
        <taxon>Flavobacteriales</taxon>
        <taxon>Flavobacteriaceae</taxon>
        <taxon>Dokdonia</taxon>
    </lineage>
</organism>
<dbReference type="PROSITE" id="PS51257">
    <property type="entry name" value="PROKAR_LIPOPROTEIN"/>
    <property type="match status" value="1"/>
</dbReference>
<dbReference type="Pfam" id="PF14129">
    <property type="entry name" value="DUF4296"/>
    <property type="match status" value="1"/>
</dbReference>
<dbReference type="InterPro" id="IPR025381">
    <property type="entry name" value="DUF4296"/>
</dbReference>
<comment type="caution">
    <text evidence="2">The sequence shown here is derived from an EMBL/GenBank/DDBJ whole genome shotgun (WGS) entry which is preliminary data.</text>
</comment>
<gene>
    <name evidence="2" type="ORF">ACFO3O_16240</name>
</gene>
<evidence type="ECO:0000313" key="3">
    <source>
        <dbReference type="Proteomes" id="UP001596043"/>
    </source>
</evidence>
<dbReference type="EMBL" id="JBHSFV010000010">
    <property type="protein sequence ID" value="MFC4635461.1"/>
    <property type="molecule type" value="Genomic_DNA"/>
</dbReference>
<protein>
    <submittedName>
        <fullName evidence="2">DUF4296 domain-containing protein</fullName>
    </submittedName>
</protein>
<name>A0ABV9I1D6_9FLAO</name>
<proteinExistence type="predicted"/>
<reference evidence="3" key="1">
    <citation type="journal article" date="2019" name="Int. J. Syst. Evol. Microbiol.">
        <title>The Global Catalogue of Microorganisms (GCM) 10K type strain sequencing project: providing services to taxonomists for standard genome sequencing and annotation.</title>
        <authorList>
            <consortium name="The Broad Institute Genomics Platform"/>
            <consortium name="The Broad Institute Genome Sequencing Center for Infectious Disease"/>
            <person name="Wu L."/>
            <person name="Ma J."/>
        </authorList>
    </citation>
    <scope>NUCLEOTIDE SEQUENCE [LARGE SCALE GENOMIC DNA]</scope>
    <source>
        <strain evidence="3">YJ-61-S</strain>
    </source>
</reference>
<sequence length="173" mass="20109">MNKYIYILCVFFVVSCQDIQPVEKPSNLIDRSTMKEILYEIAVVNAARGINIQKLSQYGVNPETYIFEKFAIDSVQFAKSVSYYSSDIESYRDMYLDIQKRVDSEYTYQDSLAKIEKKVKDSIRTERARELQREKDSIKKVDSLAGKKETLLSPIKKRRLPVKVVKEIVTDSL</sequence>
<dbReference type="Proteomes" id="UP001596043">
    <property type="component" value="Unassembled WGS sequence"/>
</dbReference>
<dbReference type="RefSeq" id="WP_379980697.1">
    <property type="nucleotide sequence ID" value="NZ_JBHSFV010000010.1"/>
</dbReference>